<dbReference type="CDD" id="cd11712">
    <property type="entry name" value="GINS_A_psf2"/>
    <property type="match status" value="1"/>
</dbReference>
<feature type="compositionally biased region" description="Low complexity" evidence="8">
    <location>
        <begin position="115"/>
        <end position="128"/>
    </location>
</feature>
<dbReference type="GO" id="GO:0071162">
    <property type="term" value="C:CMG complex"/>
    <property type="evidence" value="ECO:0007669"/>
    <property type="project" value="UniProtKB-ARBA"/>
</dbReference>
<dbReference type="InterPro" id="IPR021151">
    <property type="entry name" value="GINS_A"/>
</dbReference>
<dbReference type="GeneTree" id="ENSGT00390000007838"/>
<dbReference type="InterPro" id="IPR056784">
    <property type="entry name" value="PSF2_N"/>
</dbReference>
<dbReference type="FunFam" id="3.40.5.50:FF:000001">
    <property type="entry name" value="DNA replication complex GINS protein PSF2"/>
    <property type="match status" value="1"/>
</dbReference>
<evidence type="ECO:0000256" key="6">
    <source>
        <dbReference type="ARBA" id="ARBA00045258"/>
    </source>
</evidence>
<comment type="function">
    <text evidence="6">Required for correct functioning of the GINS complex, a complex that plays an essential role in the initiation of DNA replication, and progression of DNA replication forks. GINS complex is a core component of CDC45-MCM-GINS (CMG) helicase, the molecular machine that unwinds template DNA during replication, and around which the replisome is built.</text>
</comment>
<dbReference type="SUPFAM" id="SSF158573">
    <property type="entry name" value="GINS helical bundle-like"/>
    <property type="match status" value="1"/>
</dbReference>
<feature type="region of interest" description="Disordered" evidence="8">
    <location>
        <begin position="1"/>
        <end position="128"/>
    </location>
</feature>
<dbReference type="SUPFAM" id="SSF160059">
    <property type="entry name" value="PriA/YqbF domain"/>
    <property type="match status" value="1"/>
</dbReference>
<dbReference type="AlphaFoldDB" id="A0AAA9SJV5"/>
<dbReference type="Pfam" id="PF25005">
    <property type="entry name" value="PSF2_N"/>
    <property type="match status" value="1"/>
</dbReference>
<evidence type="ECO:0000256" key="5">
    <source>
        <dbReference type="ARBA" id="ARBA00030871"/>
    </source>
</evidence>
<reference evidence="11" key="1">
    <citation type="submission" date="2018-03" db="EMBL/GenBank/DDBJ databases">
        <title>ARS-UCD1.2.</title>
        <authorList>
            <person name="Rosen B.D."/>
            <person name="Bickhart D.M."/>
            <person name="Koren S."/>
            <person name="Schnabel R.D."/>
            <person name="Hall R."/>
            <person name="Zimin A."/>
            <person name="Dreischer C."/>
            <person name="Schultheiss S."/>
            <person name="Schroeder S.G."/>
            <person name="Elsik C.G."/>
            <person name="Couldrey C."/>
            <person name="Liu G.E."/>
            <person name="Van Tassell C.P."/>
            <person name="Phillippy A.M."/>
            <person name="Smith T.P.L."/>
            <person name="Medrano J.F."/>
        </authorList>
    </citation>
    <scope>NUCLEOTIDE SEQUENCE [LARGE SCALE GENOMIC DNA]</scope>
    <source>
        <strain evidence="11">Hereford</strain>
    </source>
</reference>
<comment type="subunit">
    <text evidence="7">Component of the GINS complex which is a heterotetramer of GINS1, GINS2, GINS3 and GINS4. Forms a stable subcomplex with GINS3. GINS complex interacts with DNA primase in vitro. Component of the CMG helicase complex, a hexameric ring of related MCM2-7 subunits stabilized by CDC45 and the tetrameric GINS complex.</text>
</comment>
<evidence type="ECO:0000256" key="3">
    <source>
        <dbReference type="ARBA" id="ARBA00022705"/>
    </source>
</evidence>
<comment type="subcellular location">
    <subcellularLocation>
        <location evidence="1">Nucleus</location>
    </subcellularLocation>
</comment>
<dbReference type="Pfam" id="PF05916">
    <property type="entry name" value="Sld5"/>
    <property type="match status" value="1"/>
</dbReference>
<comment type="similarity">
    <text evidence="2">Belongs to the GINS2/PSF2 family.</text>
</comment>
<evidence type="ECO:0000259" key="9">
    <source>
        <dbReference type="Pfam" id="PF05916"/>
    </source>
</evidence>
<dbReference type="GO" id="GO:0000811">
    <property type="term" value="C:GINS complex"/>
    <property type="evidence" value="ECO:0007669"/>
    <property type="project" value="UniProtKB-ARBA"/>
</dbReference>
<keyword evidence="3" id="KW-0235">DNA replication</keyword>
<dbReference type="Gene3D" id="1.20.58.1020">
    <property type="match status" value="1"/>
</dbReference>
<evidence type="ECO:0000313" key="12">
    <source>
        <dbReference type="Proteomes" id="UP000009136"/>
    </source>
</evidence>
<accession>A0AAA9SJV5</accession>
<evidence type="ECO:0000256" key="4">
    <source>
        <dbReference type="ARBA" id="ARBA00023242"/>
    </source>
</evidence>
<sequence>MIGWHHRLDGHEFEQAGGDGDGQGGLARCSPRGCKESDTTERMNNSRPRSPPSPILTRGVGRQAPGAREGPPRAVLGAAPSSYRPARAPSGQGAGSARWRESGRHSGVFSETEGPEAAAASPGSAGGDAMDAAEVEFLAEKELVTIIPNFSLDKIYLIGGDLGPFNPGLPVQVPLWLAVNLKQRQKCRLLPPEWMDVEKLEKIRDHERKEETFTPMPSPYYMELTKLLLNHASDNIPKADEIRTLIKDVWDTRIAKFRVSADSFVRQQEAHAKLDNLTLMEINTSGAFLTQALNHMYKLRTNLQPSDSAQSQDF</sequence>
<evidence type="ECO:0000259" key="10">
    <source>
        <dbReference type="Pfam" id="PF25005"/>
    </source>
</evidence>
<evidence type="ECO:0000256" key="8">
    <source>
        <dbReference type="SAM" id="MobiDB-lite"/>
    </source>
</evidence>
<dbReference type="Proteomes" id="UP000009136">
    <property type="component" value="Chromosome 18"/>
</dbReference>
<dbReference type="InterPro" id="IPR036224">
    <property type="entry name" value="GINS_bundle-like_dom_sf"/>
</dbReference>
<dbReference type="FunFam" id="1.20.58.1020:FF:000001">
    <property type="entry name" value="DNA replication complex GINS protein PSF2"/>
    <property type="match status" value="1"/>
</dbReference>
<gene>
    <name evidence="11" type="primary">GINS2</name>
</gene>
<evidence type="ECO:0000256" key="1">
    <source>
        <dbReference type="ARBA" id="ARBA00004123"/>
    </source>
</evidence>
<dbReference type="Ensembl" id="ENSBTAT00000089556.1">
    <property type="protein sequence ID" value="ENSBTAP00000086583.1"/>
    <property type="gene ID" value="ENSBTAG00000044006.4"/>
</dbReference>
<dbReference type="PANTHER" id="PTHR12772:SF0">
    <property type="entry name" value="DNA REPLICATION COMPLEX GINS PROTEIN PSF2"/>
    <property type="match status" value="1"/>
</dbReference>
<evidence type="ECO:0000256" key="2">
    <source>
        <dbReference type="ARBA" id="ARBA00010565"/>
    </source>
</evidence>
<dbReference type="GO" id="GO:0006260">
    <property type="term" value="P:DNA replication"/>
    <property type="evidence" value="ECO:0007669"/>
    <property type="project" value="UniProtKB-KW"/>
</dbReference>
<feature type="compositionally biased region" description="Basic and acidic residues" evidence="8">
    <location>
        <begin position="1"/>
        <end position="14"/>
    </location>
</feature>
<dbReference type="Gene3D" id="3.40.5.50">
    <property type="match status" value="1"/>
</dbReference>
<keyword evidence="12" id="KW-1185">Reference proteome</keyword>
<organism evidence="11 12">
    <name type="scientific">Bos taurus</name>
    <name type="common">Bovine</name>
    <dbReference type="NCBI Taxonomy" id="9913"/>
    <lineage>
        <taxon>Eukaryota</taxon>
        <taxon>Metazoa</taxon>
        <taxon>Chordata</taxon>
        <taxon>Craniata</taxon>
        <taxon>Vertebrata</taxon>
        <taxon>Euteleostomi</taxon>
        <taxon>Mammalia</taxon>
        <taxon>Eutheria</taxon>
        <taxon>Laurasiatheria</taxon>
        <taxon>Artiodactyla</taxon>
        <taxon>Ruminantia</taxon>
        <taxon>Pecora</taxon>
        <taxon>Bovidae</taxon>
        <taxon>Bovinae</taxon>
        <taxon>Bos</taxon>
    </lineage>
</organism>
<feature type="domain" description="DNA replication complex GINS protein PSF2 N-terminal" evidence="10">
    <location>
        <begin position="132"/>
        <end position="189"/>
    </location>
</feature>
<dbReference type="PANTHER" id="PTHR12772">
    <property type="entry name" value="DNA REPLICATION COMPLEX GINS PROTEIN PSF2"/>
    <property type="match status" value="1"/>
</dbReference>
<dbReference type="CDD" id="cd21694">
    <property type="entry name" value="GINS_B_Psf2"/>
    <property type="match status" value="1"/>
</dbReference>
<keyword evidence="4" id="KW-0539">Nucleus</keyword>
<name>A0AAA9SJV5_BOVIN</name>
<feature type="domain" description="GINS subunit" evidence="9">
    <location>
        <begin position="194"/>
        <end position="298"/>
    </location>
</feature>
<protein>
    <recommendedName>
        <fullName evidence="5">GINS complex subunit 2</fullName>
    </recommendedName>
</protein>
<reference evidence="11" key="2">
    <citation type="submission" date="2025-08" db="UniProtKB">
        <authorList>
            <consortium name="Ensembl"/>
        </authorList>
    </citation>
    <scope>IDENTIFICATION</scope>
    <source>
        <strain evidence="11">Hereford</strain>
    </source>
</reference>
<feature type="compositionally biased region" description="Low complexity" evidence="8">
    <location>
        <begin position="78"/>
        <end position="90"/>
    </location>
</feature>
<proteinExistence type="inferred from homology"/>
<reference evidence="11" key="3">
    <citation type="submission" date="2025-09" db="UniProtKB">
        <authorList>
            <consortium name="Ensembl"/>
        </authorList>
    </citation>
    <scope>IDENTIFICATION</scope>
    <source>
        <strain evidence="11">Hereford</strain>
    </source>
</reference>
<evidence type="ECO:0000256" key="7">
    <source>
        <dbReference type="ARBA" id="ARBA00065643"/>
    </source>
</evidence>
<evidence type="ECO:0000313" key="11">
    <source>
        <dbReference type="Ensembl" id="ENSBTAP00000086583.1"/>
    </source>
</evidence>
<dbReference type="InterPro" id="IPR007257">
    <property type="entry name" value="GINS_Psf2"/>
</dbReference>